<accession>X6MHS6</accession>
<feature type="transmembrane region" description="Helical" evidence="1">
    <location>
        <begin position="28"/>
        <end position="50"/>
    </location>
</feature>
<name>X6MHS6_RETFI</name>
<organism evidence="3 4">
    <name type="scientific">Reticulomyxa filosa</name>
    <dbReference type="NCBI Taxonomy" id="46433"/>
    <lineage>
        <taxon>Eukaryota</taxon>
        <taxon>Sar</taxon>
        <taxon>Rhizaria</taxon>
        <taxon>Retaria</taxon>
        <taxon>Foraminifera</taxon>
        <taxon>Monothalamids</taxon>
        <taxon>Reticulomyxidae</taxon>
        <taxon>Reticulomyxa</taxon>
    </lineage>
</organism>
<dbReference type="Proteomes" id="UP000023152">
    <property type="component" value="Unassembled WGS sequence"/>
</dbReference>
<evidence type="ECO:0000313" key="4">
    <source>
        <dbReference type="Proteomes" id="UP000023152"/>
    </source>
</evidence>
<evidence type="ECO:0008006" key="5">
    <source>
        <dbReference type="Google" id="ProtNLM"/>
    </source>
</evidence>
<keyword evidence="1" id="KW-0472">Membrane</keyword>
<feature type="transmembrane region" description="Helical" evidence="1">
    <location>
        <begin position="76"/>
        <end position="100"/>
    </location>
</feature>
<protein>
    <recommendedName>
        <fullName evidence="5">Cytochrome b561 domain-containing protein</fullName>
    </recommendedName>
</protein>
<sequence length="153" mass="17282">MIAYVLAWLGFFAQLSELKSSLSTSMHAICGYILLLVIGVYSVMSGLYCFRNMLNYNHINEEIELKQSKCSSIHSVIGYALIIFSFFTMIVGAVAGSLYLPFKALLYLYLASICVTAVCLECMYRIKPREKAYDNQMKDSTKAIFPPPQTNRQ</sequence>
<keyword evidence="1" id="KW-1133">Transmembrane helix</keyword>
<keyword evidence="4" id="KW-1185">Reference proteome</keyword>
<evidence type="ECO:0000256" key="2">
    <source>
        <dbReference type="SAM" id="SignalP"/>
    </source>
</evidence>
<feature type="transmembrane region" description="Helical" evidence="1">
    <location>
        <begin position="106"/>
        <end position="124"/>
    </location>
</feature>
<feature type="chain" id="PRO_5004975521" description="Cytochrome b561 domain-containing protein" evidence="2">
    <location>
        <begin position="19"/>
        <end position="153"/>
    </location>
</feature>
<evidence type="ECO:0000313" key="3">
    <source>
        <dbReference type="EMBL" id="ETO12972.1"/>
    </source>
</evidence>
<gene>
    <name evidence="3" type="ORF">RFI_24403</name>
</gene>
<dbReference type="AlphaFoldDB" id="X6MHS6"/>
<evidence type="ECO:0000256" key="1">
    <source>
        <dbReference type="SAM" id="Phobius"/>
    </source>
</evidence>
<comment type="caution">
    <text evidence="3">The sequence shown here is derived from an EMBL/GenBank/DDBJ whole genome shotgun (WGS) entry which is preliminary data.</text>
</comment>
<dbReference type="EMBL" id="ASPP01020928">
    <property type="protein sequence ID" value="ETO12972.1"/>
    <property type="molecule type" value="Genomic_DNA"/>
</dbReference>
<reference evidence="3 4" key="1">
    <citation type="journal article" date="2013" name="Curr. Biol.">
        <title>The Genome of the Foraminiferan Reticulomyxa filosa.</title>
        <authorList>
            <person name="Glockner G."/>
            <person name="Hulsmann N."/>
            <person name="Schleicher M."/>
            <person name="Noegel A.A."/>
            <person name="Eichinger L."/>
            <person name="Gallinger C."/>
            <person name="Pawlowski J."/>
            <person name="Sierra R."/>
            <person name="Euteneuer U."/>
            <person name="Pillet L."/>
            <person name="Moustafa A."/>
            <person name="Platzer M."/>
            <person name="Groth M."/>
            <person name="Szafranski K."/>
            <person name="Schliwa M."/>
        </authorList>
    </citation>
    <scope>NUCLEOTIDE SEQUENCE [LARGE SCALE GENOMIC DNA]</scope>
</reference>
<proteinExistence type="predicted"/>
<keyword evidence="2" id="KW-0732">Signal</keyword>
<feature type="signal peptide" evidence="2">
    <location>
        <begin position="1"/>
        <end position="18"/>
    </location>
</feature>
<keyword evidence="1" id="KW-0812">Transmembrane</keyword>